<protein>
    <submittedName>
        <fullName evidence="1">Uncharacterized protein</fullName>
    </submittedName>
</protein>
<dbReference type="Proteomes" id="UP000299102">
    <property type="component" value="Unassembled WGS sequence"/>
</dbReference>
<accession>A0A4C2AG18</accession>
<name>A0A4C2AG18_EUMVA</name>
<organism evidence="1 2">
    <name type="scientific">Eumeta variegata</name>
    <name type="common">Bagworm moth</name>
    <name type="synonym">Eumeta japonica</name>
    <dbReference type="NCBI Taxonomy" id="151549"/>
    <lineage>
        <taxon>Eukaryota</taxon>
        <taxon>Metazoa</taxon>
        <taxon>Ecdysozoa</taxon>
        <taxon>Arthropoda</taxon>
        <taxon>Hexapoda</taxon>
        <taxon>Insecta</taxon>
        <taxon>Pterygota</taxon>
        <taxon>Neoptera</taxon>
        <taxon>Endopterygota</taxon>
        <taxon>Lepidoptera</taxon>
        <taxon>Glossata</taxon>
        <taxon>Ditrysia</taxon>
        <taxon>Tineoidea</taxon>
        <taxon>Psychidae</taxon>
        <taxon>Oiketicinae</taxon>
        <taxon>Eumeta</taxon>
    </lineage>
</organism>
<comment type="caution">
    <text evidence="1">The sequence shown here is derived from an EMBL/GenBank/DDBJ whole genome shotgun (WGS) entry which is preliminary data.</text>
</comment>
<evidence type="ECO:0000313" key="2">
    <source>
        <dbReference type="Proteomes" id="UP000299102"/>
    </source>
</evidence>
<gene>
    <name evidence="1" type="ORF">EVAR_70165_1</name>
</gene>
<sequence>MGRSKEASARRAPAACQVTRVRTGTRRNYRKFAIHEMALGFTGRDVYEVFEAHYAGGRPRPPARAGAISRGSLRYRRTVRRPIMLKDTQIYRELYEIIM</sequence>
<dbReference type="AlphaFoldDB" id="A0A4C2AG18"/>
<evidence type="ECO:0000313" key="1">
    <source>
        <dbReference type="EMBL" id="GBP97875.1"/>
    </source>
</evidence>
<dbReference type="EMBL" id="BGZK01003019">
    <property type="protein sequence ID" value="GBP97875.1"/>
    <property type="molecule type" value="Genomic_DNA"/>
</dbReference>
<reference evidence="1 2" key="1">
    <citation type="journal article" date="2019" name="Commun. Biol.">
        <title>The bagworm genome reveals a unique fibroin gene that provides high tensile strength.</title>
        <authorList>
            <person name="Kono N."/>
            <person name="Nakamura H."/>
            <person name="Ohtoshi R."/>
            <person name="Tomita M."/>
            <person name="Numata K."/>
            <person name="Arakawa K."/>
        </authorList>
    </citation>
    <scope>NUCLEOTIDE SEQUENCE [LARGE SCALE GENOMIC DNA]</scope>
</reference>
<proteinExistence type="predicted"/>
<keyword evidence="2" id="KW-1185">Reference proteome</keyword>